<sequence>MYGRERLAASLAAPEITVAPGVYDGISARLVEQQGFETGFLSGAGVSNSRLAQPDVGFLSLPDIADLTRHLADAVDIPIWVDADTGYGNAVGVHRTVRRLADAGAAAVMIEDQEWPKRCGHMAGKSVVPFAEAVAKVEAADAARREHAPELLIKARTDAATTRGLDEAIKRLRAFADAGADIVFADALTSEPDIRHVAAEVDGAALSVNMGFGVRSRPTTPLIPARKLEAMGVDAVIYPRLITAAATAGMQRALGELRTAIDTPETYEAPDTVVDWESYMDLVGKPAVDDLEARFAVDDEETAD</sequence>
<reference evidence="1" key="1">
    <citation type="journal article" date="2014" name="Int. J. Syst. Evol. Microbiol.">
        <title>Complete genome sequence of Corynebacterium casei LMG S-19264T (=DSM 44701T), isolated from a smear-ripened cheese.</title>
        <authorList>
            <consortium name="US DOE Joint Genome Institute (JGI-PGF)"/>
            <person name="Walter F."/>
            <person name="Albersmeier A."/>
            <person name="Kalinowski J."/>
            <person name="Ruckert C."/>
        </authorList>
    </citation>
    <scope>NUCLEOTIDE SEQUENCE</scope>
    <source>
        <strain evidence="1">JCM 14359</strain>
    </source>
</reference>
<dbReference type="PANTHER" id="PTHR42905">
    <property type="entry name" value="PHOSPHOENOLPYRUVATE CARBOXYLASE"/>
    <property type="match status" value="1"/>
</dbReference>
<gene>
    <name evidence="1" type="ORF">GCM10008995_14620</name>
</gene>
<protein>
    <submittedName>
        <fullName evidence="1">Carboxyvinyl-carboxyphosphonate phosphorylmutase</fullName>
    </submittedName>
</protein>
<dbReference type="PANTHER" id="PTHR42905:SF5">
    <property type="entry name" value="CARBOXYVINYL-CARBOXYPHOSPHONATE PHOSPHORYLMUTASE, CHLOROPLASTIC"/>
    <property type="match status" value="1"/>
</dbReference>
<dbReference type="InterPro" id="IPR039556">
    <property type="entry name" value="ICL/PEPM"/>
</dbReference>
<dbReference type="CDD" id="cd00377">
    <property type="entry name" value="ICL_PEPM"/>
    <property type="match status" value="1"/>
</dbReference>
<reference evidence="1" key="2">
    <citation type="submission" date="2020-09" db="EMBL/GenBank/DDBJ databases">
        <authorList>
            <person name="Sun Q."/>
            <person name="Ohkuma M."/>
        </authorList>
    </citation>
    <scope>NUCLEOTIDE SEQUENCE</scope>
    <source>
        <strain evidence="1">JCM 14359</strain>
    </source>
</reference>
<dbReference type="InterPro" id="IPR018523">
    <property type="entry name" value="Isocitrate_lyase_ph_CS"/>
</dbReference>
<comment type="caution">
    <text evidence="1">The sequence shown here is derived from an EMBL/GenBank/DDBJ whole genome shotgun (WGS) entry which is preliminary data.</text>
</comment>
<evidence type="ECO:0000313" key="1">
    <source>
        <dbReference type="EMBL" id="GGJ05893.1"/>
    </source>
</evidence>
<dbReference type="EMBL" id="BMOC01000007">
    <property type="protein sequence ID" value="GGJ05893.1"/>
    <property type="molecule type" value="Genomic_DNA"/>
</dbReference>
<dbReference type="InterPro" id="IPR015813">
    <property type="entry name" value="Pyrv/PenolPyrv_kinase-like_dom"/>
</dbReference>
<proteinExistence type="predicted"/>
<dbReference type="SUPFAM" id="SSF51621">
    <property type="entry name" value="Phosphoenolpyruvate/pyruvate domain"/>
    <property type="match status" value="1"/>
</dbReference>
<dbReference type="GO" id="GO:0016833">
    <property type="term" value="F:oxo-acid-lyase activity"/>
    <property type="evidence" value="ECO:0007669"/>
    <property type="project" value="UniProtKB-ARBA"/>
</dbReference>
<dbReference type="AlphaFoldDB" id="A0A830EF39"/>
<evidence type="ECO:0000313" key="2">
    <source>
        <dbReference type="Proteomes" id="UP000653099"/>
    </source>
</evidence>
<name>A0A830EF39_9EURY</name>
<dbReference type="PROSITE" id="PS00161">
    <property type="entry name" value="ISOCITRATE_LYASE"/>
    <property type="match status" value="1"/>
</dbReference>
<dbReference type="InterPro" id="IPR040442">
    <property type="entry name" value="Pyrv_kinase-like_dom_sf"/>
</dbReference>
<accession>A0A830EF39</accession>
<dbReference type="Pfam" id="PF13714">
    <property type="entry name" value="PEP_mutase"/>
    <property type="match status" value="1"/>
</dbReference>
<dbReference type="Gene3D" id="3.20.20.60">
    <property type="entry name" value="Phosphoenolpyruvate-binding domains"/>
    <property type="match status" value="1"/>
</dbReference>
<organism evidence="1 2">
    <name type="scientific">Halobellus salinus</name>
    <dbReference type="NCBI Taxonomy" id="931585"/>
    <lineage>
        <taxon>Archaea</taxon>
        <taxon>Methanobacteriati</taxon>
        <taxon>Methanobacteriota</taxon>
        <taxon>Stenosarchaea group</taxon>
        <taxon>Halobacteria</taxon>
        <taxon>Halobacteriales</taxon>
        <taxon>Haloferacaceae</taxon>
        <taxon>Halobellus</taxon>
    </lineage>
</organism>
<dbReference type="OrthoDB" id="9667at2157"/>
<keyword evidence="2" id="KW-1185">Reference proteome</keyword>
<dbReference type="RefSeq" id="WP_188786732.1">
    <property type="nucleotide sequence ID" value="NZ_BMOC01000007.1"/>
</dbReference>
<dbReference type="Proteomes" id="UP000653099">
    <property type="component" value="Unassembled WGS sequence"/>
</dbReference>